<dbReference type="PANTHER" id="PTHR10794">
    <property type="entry name" value="ABHYDROLASE DOMAIN-CONTAINING PROTEIN"/>
    <property type="match status" value="1"/>
</dbReference>
<reference evidence="2" key="2">
    <citation type="submission" date="2025-09" db="UniProtKB">
        <authorList>
            <consortium name="Ensembl"/>
        </authorList>
    </citation>
    <scope>IDENTIFICATION</scope>
</reference>
<reference evidence="2" key="1">
    <citation type="submission" date="2025-08" db="UniProtKB">
        <authorList>
            <consortium name="Ensembl"/>
        </authorList>
    </citation>
    <scope>IDENTIFICATION</scope>
</reference>
<accession>A0A3B3Z8M7</accession>
<evidence type="ECO:0000313" key="3">
    <source>
        <dbReference type="Proteomes" id="UP000261520"/>
    </source>
</evidence>
<dbReference type="GO" id="GO:0047372">
    <property type="term" value="F:monoacylglycerol lipase activity"/>
    <property type="evidence" value="ECO:0007669"/>
    <property type="project" value="TreeGrafter"/>
</dbReference>
<evidence type="ECO:0000313" key="2">
    <source>
        <dbReference type="Ensembl" id="ENSPMGP00000000943.1"/>
    </source>
</evidence>
<dbReference type="GO" id="GO:0034338">
    <property type="term" value="F:short-chain carboxylesterase activity"/>
    <property type="evidence" value="ECO:0007669"/>
    <property type="project" value="TreeGrafter"/>
</dbReference>
<keyword evidence="3" id="KW-1185">Reference proteome</keyword>
<dbReference type="AlphaFoldDB" id="A0A3B3Z8M7"/>
<protein>
    <recommendedName>
        <fullName evidence="4">Abhydrolase domain containing 15</fullName>
    </recommendedName>
</protein>
<sequence>MTLFLWECLFCLLPSLLLLGLLVFVRRPAVSAWTEKTLTAVGWTLWRGLCLILHLPLDKASFGTAVSVCTGTQFMCKPSTLAQYLLRHCTSLSRTMLASWPKGDPHFQTIRALLGEPQALGLQFTREHLLLKDGGIVSLDWAVGPGVSDSGVRRSAPSVLLLLPEHWGGLSPHLKSLCHSATAQGFYVVVFHHRGTAGCPMTTTRLTEFGDPADLEQAVAYIHSRHPSSVLLAVSEGSGSGTLLSYLGERGSSSRLTAAAAISPVLLGQVWFETAVPPLYHWGMLYHRKRQLRRYAGSFRGVLDVDHVLKSSSLKEFEERLFCNHESEEPWGLDWDRYWERNEPLRDADEVAVPVLCIRSRDDPLLPPIGSLPLSLFQNNPYFMLVLTETGGHCGFTIQNSNNQPEDMNWSHAAVLEYFRAVVDFLKGAGEKDVVSWIGPTVEQRSRNNSSVFAVRKRRSAGMKRPQNQNINQSINEVEEFTWKRSYTR</sequence>
<organism evidence="2 3">
    <name type="scientific">Periophthalmus magnuspinnatus</name>
    <dbReference type="NCBI Taxonomy" id="409849"/>
    <lineage>
        <taxon>Eukaryota</taxon>
        <taxon>Metazoa</taxon>
        <taxon>Chordata</taxon>
        <taxon>Craniata</taxon>
        <taxon>Vertebrata</taxon>
        <taxon>Euteleostomi</taxon>
        <taxon>Actinopterygii</taxon>
        <taxon>Neopterygii</taxon>
        <taxon>Teleostei</taxon>
        <taxon>Neoteleostei</taxon>
        <taxon>Acanthomorphata</taxon>
        <taxon>Gobiaria</taxon>
        <taxon>Gobiiformes</taxon>
        <taxon>Gobioidei</taxon>
        <taxon>Gobiidae</taxon>
        <taxon>Oxudercinae</taxon>
        <taxon>Periophthalmus</taxon>
    </lineage>
</organism>
<dbReference type="ESTHER" id="9gobi-a0a3b3z8m7">
    <property type="family name" value="abh_upf0017"/>
</dbReference>
<dbReference type="SUPFAM" id="SSF53474">
    <property type="entry name" value="alpha/beta-Hydrolases"/>
    <property type="match status" value="1"/>
</dbReference>
<dbReference type="PANTHER" id="PTHR10794:SF96">
    <property type="entry name" value="PROTEIN ABHD15-LIKE"/>
    <property type="match status" value="1"/>
</dbReference>
<comment type="similarity">
    <text evidence="1">Belongs to the AB hydrolase superfamily. AB hydrolase 4 family.</text>
</comment>
<evidence type="ECO:0000256" key="1">
    <source>
        <dbReference type="ARBA" id="ARBA00010884"/>
    </source>
</evidence>
<name>A0A3B3Z8M7_9GOBI</name>
<dbReference type="Gene3D" id="3.40.50.1820">
    <property type="entry name" value="alpha/beta hydrolase"/>
    <property type="match status" value="1"/>
</dbReference>
<evidence type="ECO:0008006" key="4">
    <source>
        <dbReference type="Google" id="ProtNLM"/>
    </source>
</evidence>
<dbReference type="STRING" id="409849.ENSPMGP00000000943"/>
<dbReference type="InterPro" id="IPR050960">
    <property type="entry name" value="AB_hydrolase_4_sf"/>
</dbReference>
<dbReference type="Ensembl" id="ENSPMGT00000000995.1">
    <property type="protein sequence ID" value="ENSPMGP00000000943.1"/>
    <property type="gene ID" value="ENSPMGG00000000865.1"/>
</dbReference>
<dbReference type="Proteomes" id="UP000261520">
    <property type="component" value="Unplaced"/>
</dbReference>
<proteinExistence type="inferred from homology"/>
<dbReference type="InterPro" id="IPR029058">
    <property type="entry name" value="AB_hydrolase_fold"/>
</dbReference>